<dbReference type="OrthoDB" id="1933187at2759"/>
<dbReference type="EMBL" id="MK431151">
    <property type="protein sequence ID" value="QBY97805.1"/>
    <property type="molecule type" value="Genomic_DNA"/>
</dbReference>
<sequence>MPVSGKPKTARPALRDLPNNARNGRFSSKSAKSKKKLPEKVMENEKEKSLGAKEEDDGSLDRLLLVHSNLSSLSSQIDELVVQAIKLDAMGKQGRKEIESFTSILSEMLSSLEPWVPRFQKALSTTSRQTEKELEQSLASKTVSYEVKAEVKSPEQIKLDSLISPSPLVSWRAGCDVERGRQLFLLTPLPISKALSSKLQDSSKPAFERFPSTATQLNSLATISRESNDPLPEGSEVSSASNKPTDSAATVAGKMLEDGFLCSPTSQRKDHSMLVMTPCLKMSPPKSCILLEPLFESRYHGNKKVIRSTPYPVGIHNSSDSQTSESSGSEYPGALALKYPELLGIQHAYKSGIGKNDIETSPDWSFSPPKSCALLEPPDERSIEKIDNKCNLPVISDIIQPIENSLSKANNGTEPAGGSLALIKSTPLWREPERTIQTGKRPGENTLKKELWTRFEAASTYGFHYNASTSQKTSKKGFLDMLEEAFCDGESSVLDVSR</sequence>
<feature type="compositionally biased region" description="Polar residues" evidence="1">
    <location>
        <begin position="236"/>
        <end position="248"/>
    </location>
</feature>
<feature type="compositionally biased region" description="Basic and acidic residues" evidence="1">
    <location>
        <begin position="36"/>
        <end position="53"/>
    </location>
</feature>
<evidence type="ECO:0000313" key="2">
    <source>
        <dbReference type="EMBL" id="QBY97805.1"/>
    </source>
</evidence>
<reference evidence="2" key="1">
    <citation type="submission" date="2019-01" db="EMBL/GenBank/DDBJ databases">
        <title>Positional cloning and characterization of the papaya diminutive mutant reveal a truncating mutation in CpMMS19 gene.</title>
        <authorList>
            <person name="Wang Y."/>
            <person name="Singh R."/>
            <person name="Tong E."/>
            <person name="Srinivasan R."/>
            <person name="Sharma A."/>
            <person name="Lin L."/>
            <person name="Manshardt R."/>
            <person name="Chen L.-Y."/>
            <person name="Ming R."/>
            <person name="Yu Q."/>
        </authorList>
    </citation>
    <scope>NUCLEOTIDE SEQUENCE</scope>
    <source>
        <strain evidence="2">Sunup</strain>
    </source>
</reference>
<feature type="region of interest" description="Disordered" evidence="1">
    <location>
        <begin position="223"/>
        <end position="248"/>
    </location>
</feature>
<proteinExistence type="predicted"/>
<name>A0A4D6D2B8_CARPA</name>
<evidence type="ECO:0000256" key="1">
    <source>
        <dbReference type="SAM" id="MobiDB-lite"/>
    </source>
</evidence>
<gene>
    <name evidence="2" type="ORF">evm.model.supercontig_25.12</name>
</gene>
<dbReference type="PANTHER" id="PTHR37238">
    <property type="entry name" value="OS05G0532500 PROTEIN"/>
    <property type="match status" value="1"/>
</dbReference>
<organism evidence="2">
    <name type="scientific">Carica papaya</name>
    <name type="common">Papaya</name>
    <dbReference type="NCBI Taxonomy" id="3649"/>
    <lineage>
        <taxon>Eukaryota</taxon>
        <taxon>Viridiplantae</taxon>
        <taxon>Streptophyta</taxon>
        <taxon>Embryophyta</taxon>
        <taxon>Tracheophyta</taxon>
        <taxon>Spermatophyta</taxon>
        <taxon>Magnoliopsida</taxon>
        <taxon>eudicotyledons</taxon>
        <taxon>Gunneridae</taxon>
        <taxon>Pentapetalae</taxon>
        <taxon>rosids</taxon>
        <taxon>malvids</taxon>
        <taxon>Brassicales</taxon>
        <taxon>Caricaceae</taxon>
        <taxon>Carica</taxon>
    </lineage>
</organism>
<protein>
    <submittedName>
        <fullName evidence="2">Uncharacterized protein</fullName>
    </submittedName>
</protein>
<feature type="region of interest" description="Disordered" evidence="1">
    <location>
        <begin position="1"/>
        <end position="58"/>
    </location>
</feature>
<accession>A0A4D6D2B8</accession>
<dbReference type="AlphaFoldDB" id="A0A4D6D2B8"/>
<dbReference type="PANTHER" id="PTHR37238:SF1">
    <property type="entry name" value="OS05G0532500 PROTEIN"/>
    <property type="match status" value="1"/>
</dbReference>